<feature type="region of interest" description="Disordered" evidence="1">
    <location>
        <begin position="1"/>
        <end position="45"/>
    </location>
</feature>
<protein>
    <submittedName>
        <fullName evidence="2">Uncharacterized protein</fullName>
    </submittedName>
</protein>
<evidence type="ECO:0000313" key="2">
    <source>
        <dbReference type="EMBL" id="GEC76501.1"/>
    </source>
</evidence>
<dbReference type="AlphaFoldDB" id="A0A4Y4B7F1"/>
<dbReference type="EMBL" id="BJNQ01000020">
    <property type="protein sequence ID" value="GEC76501.1"/>
    <property type="molecule type" value="Genomic_DNA"/>
</dbReference>
<name>A0A4Y4B7F1_MICMQ</name>
<evidence type="ECO:0000256" key="1">
    <source>
        <dbReference type="SAM" id="MobiDB-lite"/>
    </source>
</evidence>
<dbReference type="Proteomes" id="UP000317410">
    <property type="component" value="Unassembled WGS sequence"/>
</dbReference>
<proteinExistence type="predicted"/>
<evidence type="ECO:0000313" key="3">
    <source>
        <dbReference type="Proteomes" id="UP000317410"/>
    </source>
</evidence>
<organism evidence="2 3">
    <name type="scientific">Microbacterium maritypicum</name>
    <name type="common">Microbacterium liquefaciens</name>
    <dbReference type="NCBI Taxonomy" id="33918"/>
    <lineage>
        <taxon>Bacteria</taxon>
        <taxon>Bacillati</taxon>
        <taxon>Actinomycetota</taxon>
        <taxon>Actinomycetes</taxon>
        <taxon>Micrococcales</taxon>
        <taxon>Microbacteriaceae</taxon>
        <taxon>Microbacterium</taxon>
    </lineage>
</organism>
<sequence>MLDPEQGAKVTHASTLRPRRTPGVDRDGSDLQTPVIPSLQEGERT</sequence>
<comment type="caution">
    <text evidence="2">The sequence shown here is derived from an EMBL/GenBank/DDBJ whole genome shotgun (WGS) entry which is preliminary data.</text>
</comment>
<reference evidence="2 3" key="1">
    <citation type="submission" date="2019-06" db="EMBL/GenBank/DDBJ databases">
        <title>Whole genome shotgun sequence of Microbacterium liquefaciens NBRC 15037.</title>
        <authorList>
            <person name="Hosoyama A."/>
            <person name="Uohara A."/>
            <person name="Ohji S."/>
            <person name="Ichikawa N."/>
        </authorList>
    </citation>
    <scope>NUCLEOTIDE SEQUENCE [LARGE SCALE GENOMIC DNA]</scope>
    <source>
        <strain evidence="2 3">NBRC 15037</strain>
    </source>
</reference>
<gene>
    <name evidence="2" type="ORF">MLI01_26460</name>
</gene>
<accession>A0A4Y4B7F1</accession>